<accession>S9VJV2</accession>
<dbReference type="InterPro" id="IPR009944">
    <property type="entry name" value="Amastin"/>
</dbReference>
<keyword evidence="2" id="KW-1133">Transmembrane helix</keyword>
<feature type="region of interest" description="Disordered" evidence="1">
    <location>
        <begin position="200"/>
        <end position="242"/>
    </location>
</feature>
<dbReference type="Proteomes" id="UP000515908">
    <property type="component" value="Chromosome 10"/>
</dbReference>
<evidence type="ECO:0000313" key="3">
    <source>
        <dbReference type="EMBL" id="CAD2218217.1"/>
    </source>
</evidence>
<reference evidence="3 4" key="1">
    <citation type="submission" date="2020-08" db="EMBL/GenBank/DDBJ databases">
        <authorList>
            <person name="Newling K."/>
            <person name="Davey J."/>
            <person name="Forrester S."/>
        </authorList>
    </citation>
    <scope>NUCLEOTIDE SEQUENCE [LARGE SCALE GENOMIC DNA]</scope>
    <source>
        <strain evidence="4">Crithidia deanei Carvalho (ATCC PRA-265)</strain>
    </source>
</reference>
<evidence type="ECO:0000256" key="1">
    <source>
        <dbReference type="SAM" id="MobiDB-lite"/>
    </source>
</evidence>
<keyword evidence="4" id="KW-1185">Reference proteome</keyword>
<protein>
    <submittedName>
        <fullName evidence="3">Amastin surface glycoprotein, putative</fullName>
    </submittedName>
</protein>
<sequence>MAKRGLLENDYIGHIGATLHLLFTFIALTFLTVGAPLGILQDRESQSCVTLWGIRDSCWKADYMWRIVEETCHDRRRRFEAGEAFIVVALFSLLIQLFFTATQLIGDSYVKFLVIGISVFSIGTTTVPWAVTVSFYFTTYCGETTFTKESFKYGTGFILMVVSFAVQCLSLILFTALEPTKEGCEKRKVVMAERAAARRAEEEAAANATSSDEDDEPKKKGSSSSSSSSSSDKKSDKKSGSN</sequence>
<dbReference type="PANTHER" id="PTHR33297:SF4">
    <property type="entry name" value="AMASTIN"/>
    <property type="match status" value="1"/>
</dbReference>
<feature type="transmembrane region" description="Helical" evidence="2">
    <location>
        <begin position="84"/>
        <end position="105"/>
    </location>
</feature>
<feature type="transmembrane region" description="Helical" evidence="2">
    <location>
        <begin position="12"/>
        <end position="33"/>
    </location>
</feature>
<keyword evidence="2" id="KW-0472">Membrane</keyword>
<keyword evidence="2" id="KW-0812">Transmembrane</keyword>
<dbReference type="PANTHER" id="PTHR33297">
    <property type="entry name" value="AMASTIN-LIKE SURFACE PROTEIN-LIKE PROTEIN-RELATED"/>
    <property type="match status" value="1"/>
</dbReference>
<feature type="transmembrane region" description="Helical" evidence="2">
    <location>
        <begin position="112"/>
        <end position="137"/>
    </location>
</feature>
<dbReference type="AlphaFoldDB" id="S9VJV2"/>
<proteinExistence type="predicted"/>
<dbReference type="OrthoDB" id="269792at2759"/>
<dbReference type="EMBL" id="LR877154">
    <property type="protein sequence ID" value="CAD2218217.1"/>
    <property type="molecule type" value="Genomic_DNA"/>
</dbReference>
<feature type="compositionally biased region" description="Basic and acidic residues" evidence="1">
    <location>
        <begin position="231"/>
        <end position="242"/>
    </location>
</feature>
<evidence type="ECO:0000313" key="4">
    <source>
        <dbReference type="Proteomes" id="UP000515908"/>
    </source>
</evidence>
<organism evidence="3 4">
    <name type="scientific">Angomonas deanei</name>
    <dbReference type="NCBI Taxonomy" id="59799"/>
    <lineage>
        <taxon>Eukaryota</taxon>
        <taxon>Discoba</taxon>
        <taxon>Euglenozoa</taxon>
        <taxon>Kinetoplastea</taxon>
        <taxon>Metakinetoplastina</taxon>
        <taxon>Trypanosomatida</taxon>
        <taxon>Trypanosomatidae</taxon>
        <taxon>Strigomonadinae</taxon>
        <taxon>Angomonas</taxon>
    </lineage>
</organism>
<feature type="transmembrane region" description="Helical" evidence="2">
    <location>
        <begin position="157"/>
        <end position="177"/>
    </location>
</feature>
<name>S9VJV2_9TRYP</name>
<dbReference type="Pfam" id="PF07344">
    <property type="entry name" value="Amastin"/>
    <property type="match status" value="1"/>
</dbReference>
<gene>
    <name evidence="3" type="ORF">ADEAN_000570400</name>
</gene>
<dbReference type="VEuPathDB" id="TriTrypDB:ADEAN_000570400"/>
<evidence type="ECO:0000256" key="2">
    <source>
        <dbReference type="SAM" id="Phobius"/>
    </source>
</evidence>